<feature type="domain" description="Glycosyltransferase 2-like" evidence="1">
    <location>
        <begin position="267"/>
        <end position="444"/>
    </location>
</feature>
<proteinExistence type="predicted"/>
<dbReference type="InterPro" id="IPR001173">
    <property type="entry name" value="Glyco_trans_2-like"/>
</dbReference>
<gene>
    <name evidence="2" type="ORF">MNB_SV-13-1845</name>
</gene>
<evidence type="ECO:0000313" key="2">
    <source>
        <dbReference type="EMBL" id="SFV62338.1"/>
    </source>
</evidence>
<dbReference type="Gene3D" id="3.90.550.10">
    <property type="entry name" value="Spore Coat Polysaccharide Biosynthesis Protein SpsA, Chain A"/>
    <property type="match status" value="2"/>
</dbReference>
<feature type="domain" description="Glycosyltransferase 2-like" evidence="1">
    <location>
        <begin position="16"/>
        <end position="125"/>
    </location>
</feature>
<reference evidence="2" key="1">
    <citation type="submission" date="2016-10" db="EMBL/GenBank/DDBJ databases">
        <authorList>
            <person name="de Groot N.N."/>
        </authorList>
    </citation>
    <scope>NUCLEOTIDE SEQUENCE</scope>
</reference>
<dbReference type="SUPFAM" id="SSF53448">
    <property type="entry name" value="Nucleotide-diphospho-sugar transferases"/>
    <property type="match status" value="2"/>
</dbReference>
<dbReference type="Pfam" id="PF00535">
    <property type="entry name" value="Glycos_transf_2"/>
    <property type="match status" value="2"/>
</dbReference>
<accession>A0A1W1C919</accession>
<evidence type="ECO:0000259" key="1">
    <source>
        <dbReference type="Pfam" id="PF00535"/>
    </source>
</evidence>
<dbReference type="AlphaFoldDB" id="A0A1W1C919"/>
<protein>
    <submittedName>
        <fullName evidence="2">Glycosyl transferase, group 2 family protein</fullName>
    </submittedName>
</protein>
<dbReference type="InterPro" id="IPR029044">
    <property type="entry name" value="Nucleotide-diphossugar_trans"/>
</dbReference>
<dbReference type="PANTHER" id="PTHR43179:SF7">
    <property type="entry name" value="RHAMNOSYLTRANSFERASE WBBL"/>
    <property type="match status" value="1"/>
</dbReference>
<sequence length="541" mass="62610">MKITYTYQEPLLNEAIQNEIQAFKNQPLLSIIMPVYNVYGNWELCIADDKSTNKELITYLKKIKNKRIKVTFLEKNMNISAASNKALSLASGEYISLLDNDDELTADALYEMVKVINEKKADFIYSDEDFMTTAGICVNPHFKPDFSPDLLLSHNYITHFTCFKKSLLDEVGHFNAEFDGSQDYDLFLRLTEKSQKTHHIQKVLYHWRMLETSTASNSQAKPEAIERGKKVLEATLKRRNIQGEVFYANLNHYFRIKYKIKNTPLVSIIIPFKDRPELLEMSITSVLEKSSYQNYEIIGISNNSEERATFDMMLSLEAQDARVSFYEYNTEFNYADINNHAVNTYAKGEHILLLNNDIEIIDRDWMESMLEFSQRDDVGCVGAKLYYPNETVQHAGIIIGLGGYAAHSHREFPRDHAGYFNRLNIIQNLSSVTAACLMIKKSIYQEIDGMNAVEFKVGYNDVDFNLRVREKGYLNIFTPYAQAYHHESLSRGEDNTAKKIARFQTEKDALFARHKHILTHGDPYYNQNLTHDKEDFSLCQR</sequence>
<organism evidence="2">
    <name type="scientific">hydrothermal vent metagenome</name>
    <dbReference type="NCBI Taxonomy" id="652676"/>
    <lineage>
        <taxon>unclassified sequences</taxon>
        <taxon>metagenomes</taxon>
        <taxon>ecological metagenomes</taxon>
    </lineage>
</organism>
<dbReference type="PANTHER" id="PTHR43179">
    <property type="entry name" value="RHAMNOSYLTRANSFERASE WBBL"/>
    <property type="match status" value="1"/>
</dbReference>
<keyword evidence="2" id="KW-0808">Transferase</keyword>
<dbReference type="GO" id="GO:0016757">
    <property type="term" value="F:glycosyltransferase activity"/>
    <property type="evidence" value="ECO:0007669"/>
    <property type="project" value="UniProtKB-KW"/>
</dbReference>
<dbReference type="EMBL" id="FPHM01000075">
    <property type="protein sequence ID" value="SFV62338.1"/>
    <property type="molecule type" value="Genomic_DNA"/>
</dbReference>
<dbReference type="CDD" id="cd04184">
    <property type="entry name" value="GT2_RfbC_Mx_like"/>
    <property type="match status" value="1"/>
</dbReference>
<name>A0A1W1C919_9ZZZZ</name>